<dbReference type="Gene3D" id="3.20.20.370">
    <property type="entry name" value="Glycoside hydrolase/deacetylase"/>
    <property type="match status" value="1"/>
</dbReference>
<dbReference type="PANTHER" id="PTHR30105:SF2">
    <property type="entry name" value="DIVERGENT POLYSACCHARIDE DEACETYLASE SUPERFAMILY"/>
    <property type="match status" value="1"/>
</dbReference>
<reference evidence="2" key="1">
    <citation type="submission" date="2018-05" db="EMBL/GenBank/DDBJ databases">
        <authorList>
            <person name="Lanie J.A."/>
            <person name="Ng W.-L."/>
            <person name="Kazmierczak K.M."/>
            <person name="Andrzejewski T.M."/>
            <person name="Davidsen T.M."/>
            <person name="Wayne K.J."/>
            <person name="Tettelin H."/>
            <person name="Glass J.I."/>
            <person name="Rusch D."/>
            <person name="Podicherti R."/>
            <person name="Tsui H.-C.T."/>
            <person name="Winkler M.E."/>
        </authorList>
    </citation>
    <scope>NUCLEOTIDE SEQUENCE</scope>
</reference>
<evidence type="ECO:0008006" key="3">
    <source>
        <dbReference type="Google" id="ProtNLM"/>
    </source>
</evidence>
<dbReference type="PANTHER" id="PTHR30105">
    <property type="entry name" value="UNCHARACTERIZED YIBQ-RELATED"/>
    <property type="match status" value="1"/>
</dbReference>
<gene>
    <name evidence="2" type="ORF">METZ01_LOCUS90342</name>
</gene>
<keyword evidence="1" id="KW-0812">Transmembrane</keyword>
<dbReference type="AlphaFoldDB" id="A0A381VCI6"/>
<proteinExistence type="predicted"/>
<keyword evidence="1" id="KW-1133">Transmembrane helix</keyword>
<dbReference type="SUPFAM" id="SSF88713">
    <property type="entry name" value="Glycoside hydrolase/deacetylase"/>
    <property type="match status" value="1"/>
</dbReference>
<dbReference type="InterPro" id="IPR011330">
    <property type="entry name" value="Glyco_hydro/deAcase_b/a-brl"/>
</dbReference>
<accession>A0A381VCI6</accession>
<protein>
    <recommendedName>
        <fullName evidence="3">Divergent polysaccharide deacetylase family protein</fullName>
    </recommendedName>
</protein>
<keyword evidence="1" id="KW-0472">Membrane</keyword>
<name>A0A381VCI6_9ZZZZ</name>
<dbReference type="CDD" id="cd10936">
    <property type="entry name" value="CE4_DAC2"/>
    <property type="match status" value="1"/>
</dbReference>
<feature type="transmembrane region" description="Helical" evidence="1">
    <location>
        <begin position="12"/>
        <end position="28"/>
    </location>
</feature>
<dbReference type="EMBL" id="UINC01008323">
    <property type="protein sequence ID" value="SVA37488.1"/>
    <property type="molecule type" value="Genomic_DNA"/>
</dbReference>
<evidence type="ECO:0000256" key="1">
    <source>
        <dbReference type="SAM" id="Phobius"/>
    </source>
</evidence>
<sequence>MDLDSYLIKYKYLFFLFFLNLFSTYVYSNPTIQPSISIIIDDLGYKLKEDVRALSLPGPVAYAILPHAPHTKKMVSIASQNGKEILLHQPMQALENNDLLGPGALTLNMTQREFTQTLEININAVQNIIGINNHMGSLLTRHPGHMQWLMNIIKKNEYIYVDSLTSADSVAKKIAEENQIPFLSRDIFLDNKKDLEYITNKFIELVAIAKEEGSALAIGHPHSNTIEIISRFLKDIDKYGVKLIGIKSLIKKRKN</sequence>
<dbReference type="GO" id="GO:0005975">
    <property type="term" value="P:carbohydrate metabolic process"/>
    <property type="evidence" value="ECO:0007669"/>
    <property type="project" value="InterPro"/>
</dbReference>
<dbReference type="Pfam" id="PF04748">
    <property type="entry name" value="Polysacc_deac_2"/>
    <property type="match status" value="1"/>
</dbReference>
<evidence type="ECO:0000313" key="2">
    <source>
        <dbReference type="EMBL" id="SVA37488.1"/>
    </source>
</evidence>
<organism evidence="2">
    <name type="scientific">marine metagenome</name>
    <dbReference type="NCBI Taxonomy" id="408172"/>
    <lineage>
        <taxon>unclassified sequences</taxon>
        <taxon>metagenomes</taxon>
        <taxon>ecological metagenomes</taxon>
    </lineage>
</organism>
<dbReference type="InterPro" id="IPR006837">
    <property type="entry name" value="Divergent_DAC"/>
</dbReference>